<dbReference type="InterPro" id="IPR050091">
    <property type="entry name" value="PKS_NRPS_Biosynth_Enz"/>
</dbReference>
<dbReference type="SUPFAM" id="SSF53901">
    <property type="entry name" value="Thiolase-like"/>
    <property type="match status" value="1"/>
</dbReference>
<evidence type="ECO:0000256" key="6">
    <source>
        <dbReference type="ARBA" id="ARBA00023268"/>
    </source>
</evidence>
<dbReference type="InterPro" id="IPR016036">
    <property type="entry name" value="Malonyl_transacylase_ACP-bd"/>
</dbReference>
<dbReference type="InterPro" id="IPR016035">
    <property type="entry name" value="Acyl_Trfase/lysoPLipase"/>
</dbReference>
<dbReference type="SMART" id="SM00825">
    <property type="entry name" value="PKS_KS"/>
    <property type="match status" value="1"/>
</dbReference>
<feature type="region of interest" description="C-terminal hotdog fold" evidence="8">
    <location>
        <begin position="1043"/>
        <end position="1200"/>
    </location>
</feature>
<dbReference type="SUPFAM" id="SSF51735">
    <property type="entry name" value="NAD(P)-binding Rossmann-fold domains"/>
    <property type="match status" value="2"/>
</dbReference>
<keyword evidence="2" id="KW-0597">Phosphoprotein</keyword>
<dbReference type="PROSITE" id="PS00012">
    <property type="entry name" value="PHOSPHOPANTETHEINE"/>
    <property type="match status" value="1"/>
</dbReference>
<evidence type="ECO:0008006" key="13">
    <source>
        <dbReference type="Google" id="ProtNLM"/>
    </source>
</evidence>
<feature type="domain" description="Ketosynthase family 3 (KS3)" evidence="9">
    <location>
        <begin position="1"/>
        <end position="402"/>
    </location>
</feature>
<dbReference type="InterPro" id="IPR056501">
    <property type="entry name" value="NAD-bd_HRPKS_sdrA"/>
</dbReference>
<dbReference type="InterPro" id="IPR049900">
    <property type="entry name" value="PKS_mFAS_DH"/>
</dbReference>
<keyword evidence="6" id="KW-0511">Multifunctional enzyme</keyword>
<dbReference type="InterPro" id="IPR016039">
    <property type="entry name" value="Thiolase-like"/>
</dbReference>
<dbReference type="Pfam" id="PF21089">
    <property type="entry name" value="PKS_DH_N"/>
    <property type="match status" value="1"/>
</dbReference>
<evidence type="ECO:0000256" key="2">
    <source>
        <dbReference type="ARBA" id="ARBA00022553"/>
    </source>
</evidence>
<sequence length="2320" mass="252900">MLRENRSGQCRTPRSRWNVDGFYDSDPDYPGTLHHDGGYFINDDVRAFDNGFFGISKPEAISMDPEQRNLLEVVYQCLESAGAKLEDISGRNIGCYVGNFTTDYINISFKDPDSITRYGATGIGTTLLSNRISHIFNLAGPSFVLDTACSSSLYALHNACLALQAGETEAALVCGTNLLMSPEQQIAAVKAGVLSPTSTCHTFDDSADGYGRADGIGAIYIKRLSDAIRNRDPVRSIIRGTALNCNGKTFGITLPSIEGQEAVIRKAYSKDGIALCETDYVECHGTGTKVGDPIEVEALSRVFSNERKTPLLLGSVKTNVGHSEAASGIASIIKATIMLETATIPPTHGLNKINPNIKIDEWNVRVVTQNEPWPGAAFGKPRRVSINSFGYGGANAHAVLENVDRSTLHANGSRDSEVNDDDWTCVLPFSAKTQDGLLRRVGSLAQRNHVSHALIDLAYTLGCRRSFFSVRGFLLAPPCSLTEDLQEKKLVSIQGQIGPAPLPIAMIFTGQGAQWPQMGVTLLEKNASFRSTIQALDAYLQCLRDAPPWTIEQTLRAAAAESHVSHPCRSQPVCTAIQIALVDLFRRWGIVPQLVVGHSSGEIAAAYAVGHITSNEAIAIAYYRGLVVSRSTFRGAMMVVGMGEQETDAEINSASLGDGIRVACKNSPQSSTLSGDEEAIDALLQRLTSRKTFARKLRTNGIAYHSYDMANLGPAYQGFVSTYLQMRDAKTKASAPRMISSVTGKEINAAQTSNPSYWRENLESPVEFVKAISTALKDGGYFYLELGPHSMLELPLKQIHGHENVESPFLYASAIVRGTDSIKSSLNAVGSWFVSGHDVDFGRVNAIPRDDGTVPDIPAGKVLVDLPRYPWKHDTILWNESRPSTDYRFRKHSRHDLLGSIVPGGSTRSSAWRNLLRLKEVSWLEDHRLQESVVFPAAGYLAMAVEAMSRISLPLSAFSRFLFRSVHFLNALVMPSDSNAVVEILTDVHPCRISQTTDSKIWYQFEIVSVASSESTRHATGLICIDTGELPAIDVSTGQSDNELESVDPKRWYEQFSARGLKYGPRFQSIRGVYVHRARSQRNVKSDIQISRGEGSERHEESKYVLHPAIIDALLQTGLMADSCGDLGQLRVGFPVSIEAFTLTAPDPKTLARMLNVRATARQVGSGTISFDLELCDAENRFVASMHGVRIIEYVAARPDAQLLQQSPILDLIWKPDVEYLQPASYQAFVDYLHHEATLPVADDTEYTLKQLIGILDLIMHKRPACRILDIDAPSSDQDAFQDAVRATARYETLHQRCTTYARGKLGSDGIITAVDFLAGEDDQMPRQISDHDKFDVIVSRESRVLDFWLANAQHQLGGLLVDNAWILCLQGDCGVQLVASSFNVISARQGLVQPPTVARLNKSATASSANVSDHVILVVPNEQSTVVTCVAQSFAASVSFPAVECGTIVVALIELEKPVLSNLTHDEMQAVKAMNKRAGTMLWITGGDLLGATRPNMSIGLGLFRTMRLEHHPTKFGILDVDHPRTSAELIGQSIADVLLVLKLQPRGDDEFILLNGLLYVSRMVPRTFLNSSLASRRDHKTIQIPRSELGAAQLAIRRPGNVSTVHLQQCQRALDRMRKDEVELEVLAVGLNAKDLYTLMGRVDTRDWTTSLECTGTVRSVGEGVSNLHPGDRVVVMAPQKFSTLMRVPLSCCCKLLAYESHLEMATVPVVLSSALYALQHRAQLRPHESVLIHSATGGLGQAAIQVARMAGADVFATAGTEEKRRYLHEVLGVARNHIFGSHDTSFLADIMRETAGRGVDVILNSLSGDLLHAGWSCMAEFGRFIEVGKKDVTEAGSLDMSVFGRAASFSAFDLTDLYYSKNPAQNRVWSGLLQESVRLVRDNTCQPIQPLRVFDLSNTKQAFQFFAARVRLGKVVVDVAGLDKTSLVEVMPDRYNTSLSSHKTYLMVGCLGGIGRHLSRWMMSRGARNFIFMGRSGTDRLAAKLLVEELARAGANVKVARGDVCDADAISQAVGNADMTIGGVIQAAMNLKESLFSEMDVSDWHLGLAAKVTGTWNLHHSLRGHDDELDFFVMISSITGRIGQVTESNYSAANGFLDAFARHRRSLGLPGTSIALGAVKGIGYLAEHPEAEVILQRQGFRAMDEEELLELIDLVVYGCQNQSVGAEATIEHPSIITGLDGQNPVQRVMQDPRASLLASAVSRMSLNSNGPAGGEDSGLPKPVMEALLAGDRKALYTAVDCAVAGKLALLIQMPAEQITAQTKLADIGMDSMLAVEARQKATLGIDVSLTEFMATKATVGGIGRMVAEGLFLQFKKG</sequence>
<dbReference type="PANTHER" id="PTHR43775:SF50">
    <property type="entry name" value="HIGHLY REDUCING POLYKETIDE SYNTHASE SRDA"/>
    <property type="match status" value="1"/>
</dbReference>
<feature type="active site" description="Proton donor; for dehydratase activity" evidence="8">
    <location>
        <position position="1112"/>
    </location>
</feature>
<dbReference type="PANTHER" id="PTHR43775">
    <property type="entry name" value="FATTY ACID SYNTHASE"/>
    <property type="match status" value="1"/>
</dbReference>
<evidence type="ECO:0000256" key="5">
    <source>
        <dbReference type="ARBA" id="ARBA00023002"/>
    </source>
</evidence>
<dbReference type="GO" id="GO:0004312">
    <property type="term" value="F:fatty acid synthase activity"/>
    <property type="evidence" value="ECO:0007669"/>
    <property type="project" value="TreeGrafter"/>
</dbReference>
<evidence type="ECO:0000259" key="10">
    <source>
        <dbReference type="PROSITE" id="PS52019"/>
    </source>
</evidence>
<dbReference type="Gene3D" id="3.90.180.10">
    <property type="entry name" value="Medium-chain alcohol dehydrogenases, catalytic domain"/>
    <property type="match status" value="1"/>
</dbReference>
<dbReference type="Gene3D" id="3.40.47.10">
    <property type="match status" value="1"/>
</dbReference>
<dbReference type="GO" id="GO:1901336">
    <property type="term" value="P:lactone biosynthetic process"/>
    <property type="evidence" value="ECO:0007669"/>
    <property type="project" value="UniProtKB-ARBA"/>
</dbReference>
<dbReference type="Pfam" id="PF02801">
    <property type="entry name" value="Ketoacyl-synt_C"/>
    <property type="match status" value="1"/>
</dbReference>
<dbReference type="SUPFAM" id="SSF50129">
    <property type="entry name" value="GroES-like"/>
    <property type="match status" value="1"/>
</dbReference>
<dbReference type="InterPro" id="IPR020843">
    <property type="entry name" value="ER"/>
</dbReference>
<name>A0A8H3IFJ6_9LECA</name>
<dbReference type="SMART" id="SM00829">
    <property type="entry name" value="PKS_ER"/>
    <property type="match status" value="1"/>
</dbReference>
<dbReference type="InterPro" id="IPR020841">
    <property type="entry name" value="PKS_Beta-ketoAc_synthase_dom"/>
</dbReference>
<dbReference type="Pfam" id="PF00698">
    <property type="entry name" value="Acyl_transf_1"/>
    <property type="match status" value="1"/>
</dbReference>
<keyword evidence="7" id="KW-0012">Acyltransferase</keyword>
<dbReference type="CDD" id="cd05195">
    <property type="entry name" value="enoyl_red"/>
    <property type="match status" value="1"/>
</dbReference>
<dbReference type="InterPro" id="IPR013149">
    <property type="entry name" value="ADH-like_C"/>
</dbReference>
<dbReference type="PROSITE" id="PS00606">
    <property type="entry name" value="KS3_1"/>
    <property type="match status" value="1"/>
</dbReference>
<dbReference type="InterPro" id="IPR006162">
    <property type="entry name" value="Ppantetheine_attach_site"/>
</dbReference>
<dbReference type="SMART" id="SM00822">
    <property type="entry name" value="PKS_KR"/>
    <property type="match status" value="1"/>
</dbReference>
<keyword evidence="12" id="KW-1185">Reference proteome</keyword>
<dbReference type="InterPro" id="IPR018201">
    <property type="entry name" value="Ketoacyl_synth_AS"/>
</dbReference>
<dbReference type="EMBL" id="CAJPDT010000042">
    <property type="protein sequence ID" value="CAF9926182.1"/>
    <property type="molecule type" value="Genomic_DNA"/>
</dbReference>
<reference evidence="11" key="1">
    <citation type="submission" date="2021-03" db="EMBL/GenBank/DDBJ databases">
        <authorList>
            <person name="Tagirdzhanova G."/>
        </authorList>
    </citation>
    <scope>NUCLEOTIDE SEQUENCE</scope>
</reference>
<dbReference type="InterPro" id="IPR014030">
    <property type="entry name" value="Ketoacyl_synth_N"/>
</dbReference>
<dbReference type="Pfam" id="PF00550">
    <property type="entry name" value="PP-binding"/>
    <property type="match status" value="1"/>
</dbReference>
<dbReference type="Pfam" id="PF08240">
    <property type="entry name" value="ADH_N"/>
    <property type="match status" value="1"/>
</dbReference>
<accession>A0A8H3IFJ6</accession>
<dbReference type="Proteomes" id="UP000664534">
    <property type="component" value="Unassembled WGS sequence"/>
</dbReference>
<evidence type="ECO:0000256" key="1">
    <source>
        <dbReference type="ARBA" id="ARBA00022450"/>
    </source>
</evidence>
<dbReference type="GO" id="GO:0006633">
    <property type="term" value="P:fatty acid biosynthetic process"/>
    <property type="evidence" value="ECO:0007669"/>
    <property type="project" value="InterPro"/>
</dbReference>
<dbReference type="Pfam" id="PF00107">
    <property type="entry name" value="ADH_zinc_N"/>
    <property type="match status" value="1"/>
</dbReference>
<dbReference type="SUPFAM" id="SSF47336">
    <property type="entry name" value="ACP-like"/>
    <property type="match status" value="1"/>
</dbReference>
<evidence type="ECO:0000256" key="8">
    <source>
        <dbReference type="PROSITE-ProRule" id="PRU01363"/>
    </source>
</evidence>
<gene>
    <name evidence="11" type="ORF">IMSHALPRED_006888</name>
</gene>
<dbReference type="SMART" id="SM00827">
    <property type="entry name" value="PKS_AT"/>
    <property type="match status" value="1"/>
</dbReference>
<dbReference type="PROSITE" id="PS52004">
    <property type="entry name" value="KS3_2"/>
    <property type="match status" value="1"/>
</dbReference>
<dbReference type="GO" id="GO:0016491">
    <property type="term" value="F:oxidoreductase activity"/>
    <property type="evidence" value="ECO:0007669"/>
    <property type="project" value="UniProtKB-KW"/>
</dbReference>
<dbReference type="Pfam" id="PF08659">
    <property type="entry name" value="KR"/>
    <property type="match status" value="1"/>
</dbReference>
<keyword evidence="4" id="KW-0521">NADP</keyword>
<keyword evidence="3" id="KW-0808">Transferase</keyword>
<dbReference type="GO" id="GO:0030639">
    <property type="term" value="P:polyketide biosynthetic process"/>
    <property type="evidence" value="ECO:0007669"/>
    <property type="project" value="UniProtKB-ARBA"/>
</dbReference>
<evidence type="ECO:0000256" key="4">
    <source>
        <dbReference type="ARBA" id="ARBA00022857"/>
    </source>
</evidence>
<dbReference type="Pfam" id="PF23114">
    <property type="entry name" value="NAD-bd_HRPKS_sdrA"/>
    <property type="match status" value="1"/>
</dbReference>
<dbReference type="Pfam" id="PF14765">
    <property type="entry name" value="PS-DH"/>
    <property type="match status" value="1"/>
</dbReference>
<dbReference type="Pfam" id="PF00109">
    <property type="entry name" value="ketoacyl-synt"/>
    <property type="match status" value="1"/>
</dbReference>
<keyword evidence="5" id="KW-0560">Oxidoreductase</keyword>
<dbReference type="InterPro" id="IPR036291">
    <property type="entry name" value="NAD(P)-bd_dom_sf"/>
</dbReference>
<dbReference type="InterPro" id="IPR014043">
    <property type="entry name" value="Acyl_transferase_dom"/>
</dbReference>
<dbReference type="FunFam" id="3.40.50.720:FF:000209">
    <property type="entry name" value="Polyketide synthase Pks12"/>
    <property type="match status" value="1"/>
</dbReference>
<dbReference type="InterPro" id="IPR013154">
    <property type="entry name" value="ADH-like_N"/>
</dbReference>
<dbReference type="SMART" id="SM00826">
    <property type="entry name" value="PKS_DH"/>
    <property type="match status" value="1"/>
</dbReference>
<evidence type="ECO:0000259" key="9">
    <source>
        <dbReference type="PROSITE" id="PS52004"/>
    </source>
</evidence>
<dbReference type="Pfam" id="PF16197">
    <property type="entry name" value="KAsynt_C_assoc"/>
    <property type="match status" value="1"/>
</dbReference>
<dbReference type="Gene3D" id="3.40.366.10">
    <property type="entry name" value="Malonyl-Coenzyme A Acyl Carrier Protein, domain 2"/>
    <property type="match status" value="1"/>
</dbReference>
<dbReference type="CDD" id="cd00833">
    <property type="entry name" value="PKS"/>
    <property type="match status" value="1"/>
</dbReference>
<dbReference type="SUPFAM" id="SSF55048">
    <property type="entry name" value="Probable ACP-binding domain of malonyl-CoA ACP transacylase"/>
    <property type="match status" value="1"/>
</dbReference>
<dbReference type="InterPro" id="IPR032821">
    <property type="entry name" value="PKS_assoc"/>
</dbReference>
<protein>
    <recommendedName>
        <fullName evidence="13">Carrier domain-containing protein</fullName>
    </recommendedName>
</protein>
<dbReference type="InterPro" id="IPR014031">
    <property type="entry name" value="Ketoacyl_synth_C"/>
</dbReference>
<dbReference type="OrthoDB" id="329835at2759"/>
<dbReference type="GO" id="GO:0004315">
    <property type="term" value="F:3-oxoacyl-[acyl-carrier-protein] synthase activity"/>
    <property type="evidence" value="ECO:0007669"/>
    <property type="project" value="InterPro"/>
</dbReference>
<dbReference type="Gene3D" id="3.40.50.720">
    <property type="entry name" value="NAD(P)-binding Rossmann-like Domain"/>
    <property type="match status" value="1"/>
</dbReference>
<evidence type="ECO:0000313" key="12">
    <source>
        <dbReference type="Proteomes" id="UP000664534"/>
    </source>
</evidence>
<dbReference type="Gene3D" id="3.10.129.110">
    <property type="entry name" value="Polyketide synthase dehydratase"/>
    <property type="match status" value="1"/>
</dbReference>
<evidence type="ECO:0000256" key="3">
    <source>
        <dbReference type="ARBA" id="ARBA00022679"/>
    </source>
</evidence>
<dbReference type="InterPro" id="IPR036736">
    <property type="entry name" value="ACP-like_sf"/>
</dbReference>
<dbReference type="InterPro" id="IPR042104">
    <property type="entry name" value="PKS_dehydratase_sf"/>
</dbReference>
<feature type="domain" description="PKS/mFAS DH" evidence="10">
    <location>
        <begin position="895"/>
        <end position="1200"/>
    </location>
</feature>
<dbReference type="InterPro" id="IPR009081">
    <property type="entry name" value="PP-bd_ACP"/>
</dbReference>
<dbReference type="SUPFAM" id="SSF52151">
    <property type="entry name" value="FabD/lysophospholipase-like"/>
    <property type="match status" value="1"/>
</dbReference>
<dbReference type="PROSITE" id="PS52019">
    <property type="entry name" value="PKS_MFAS_DH"/>
    <property type="match status" value="1"/>
</dbReference>
<feature type="region of interest" description="N-terminal hotdog fold" evidence="8">
    <location>
        <begin position="895"/>
        <end position="1030"/>
    </location>
</feature>
<dbReference type="InterPro" id="IPR049552">
    <property type="entry name" value="PKS_DH_N"/>
</dbReference>
<evidence type="ECO:0000313" key="11">
    <source>
        <dbReference type="EMBL" id="CAF9926182.1"/>
    </source>
</evidence>
<evidence type="ECO:0000256" key="7">
    <source>
        <dbReference type="ARBA" id="ARBA00023315"/>
    </source>
</evidence>
<dbReference type="InterPro" id="IPR013968">
    <property type="entry name" value="PKS_KR"/>
</dbReference>
<dbReference type="InterPro" id="IPR049551">
    <property type="entry name" value="PKS_DH_C"/>
</dbReference>
<comment type="caution">
    <text evidence="11">The sequence shown here is derived from an EMBL/GenBank/DDBJ whole genome shotgun (WGS) entry which is preliminary data.</text>
</comment>
<proteinExistence type="predicted"/>
<dbReference type="InterPro" id="IPR001227">
    <property type="entry name" value="Ac_transferase_dom_sf"/>
</dbReference>
<dbReference type="InterPro" id="IPR020807">
    <property type="entry name" value="PKS_DH"/>
</dbReference>
<organism evidence="11 12">
    <name type="scientific">Imshaugia aleurites</name>
    <dbReference type="NCBI Taxonomy" id="172621"/>
    <lineage>
        <taxon>Eukaryota</taxon>
        <taxon>Fungi</taxon>
        <taxon>Dikarya</taxon>
        <taxon>Ascomycota</taxon>
        <taxon>Pezizomycotina</taxon>
        <taxon>Lecanoromycetes</taxon>
        <taxon>OSLEUM clade</taxon>
        <taxon>Lecanoromycetidae</taxon>
        <taxon>Lecanorales</taxon>
        <taxon>Lecanorineae</taxon>
        <taxon>Parmeliaceae</taxon>
        <taxon>Imshaugia</taxon>
    </lineage>
</organism>
<dbReference type="InterPro" id="IPR057326">
    <property type="entry name" value="KR_dom"/>
</dbReference>
<feature type="active site" description="Proton acceptor; for dehydratase activity" evidence="8">
    <location>
        <position position="927"/>
    </location>
</feature>
<keyword evidence="1" id="KW-0596">Phosphopantetheine</keyword>
<dbReference type="InterPro" id="IPR011032">
    <property type="entry name" value="GroES-like_sf"/>
</dbReference>